<dbReference type="SUPFAM" id="SSF75399">
    <property type="entry name" value="Plakin repeat"/>
    <property type="match status" value="2"/>
</dbReference>
<accession>A0ABD1DS93</accession>
<feature type="compositionally biased region" description="Polar residues" evidence="1">
    <location>
        <begin position="898"/>
        <end position="916"/>
    </location>
</feature>
<gene>
    <name evidence="2" type="ORF">pipiens_001011</name>
</gene>
<feature type="compositionally biased region" description="Polar residues" evidence="1">
    <location>
        <begin position="492"/>
        <end position="513"/>
    </location>
</feature>
<evidence type="ECO:0000313" key="2">
    <source>
        <dbReference type="EMBL" id="KAL1401797.1"/>
    </source>
</evidence>
<dbReference type="Proteomes" id="UP001562425">
    <property type="component" value="Unassembled WGS sequence"/>
</dbReference>
<feature type="compositionally biased region" description="Basic and acidic residues" evidence="1">
    <location>
        <begin position="682"/>
        <end position="697"/>
    </location>
</feature>
<proteinExistence type="predicted"/>
<feature type="compositionally biased region" description="Basic and acidic residues" evidence="1">
    <location>
        <begin position="594"/>
        <end position="607"/>
    </location>
</feature>
<sequence>MTDPKTGEQIPIELAYERGLITKSQLPSPERAALQKKLSVDSRRSSEGLVTITVSGDRAPFMLQRMRKCVLRPKDAAEKGIIDQETANALEDPKLFEGNNASLERVIAAGRLDGNRGKIVDPQRGHTLTVNEAIRRGILDRHGTNNLFIPLAKSLAVPELKSQGLLNAADSKIFHPESGQLLSLREALICEIVDPLTEVTVEGKKQTLEQAIEAGVVDDDNNTINGVKLFDAIEGNVFVAPNYSPKIPPVGMTIPVIVKRNLLDTDRKQITHPITKQPMDVNSAIKNDFVMAVPYTPNMDAVQINDALDRKLIITANESYKNPRTSEEIPLQEAIETGLLEVKPLPELVQGMQANTAVMSVTESVSSYHTITTKTVEIQSGFAMISATEVQDTNTGAIMSVDEARQKGILSDAVDSERQVLTEEVNINFTDALQRGLLNVSKGTFTHPTSGDVMSISDAVDRGFIATRNASDEALNRSPEMTHKVISTVQITGPKSSSVERTIPISQVGSSSDPKGESKLGENIKDAAKLGLMAVVGAPVLGGMAIASGVKKLFEKKESEQSETVVTHSGGSVVESTSNKDNTNDKPTIPAVASEHKLPVTDSKKDIDEDPSNLKKSASQKPEDNSVKSSAQDTDNGNDTGKKILDAAKLGLMAVVGAPILAGKAVVDALKKDGSSTQEPADDSKHSVTESRTDQEQSKPLVKGIEESKPLKQKDNSVAPKDKPDQVVAASEPTAIDEKVVEKQQVVKQEPTSGTSEVAQVVDSKAEHESPKIADVVDNEPIQYNDQNSADPIKKDLMEETHEVTEPRPDQAQKVEDHTTETHDRQVDPISHSGHLDTVEQSTQPKDNELVKSDDQQSSAQDLEKTATFEVAEPSPDQVLKVEETEHREVDPAFASIASDNVEQSTKPKNNEPATSDDQHSTAQDLEKVTPDQVQKVEDLTSSSDLQKQAIPPTEAQKAQDHHFDQVAVPATSGTAERPTQLEPTGKESSSNDTGKKILDAAKLGLMAVVGAPILAGKAVVDALKKDHSTEDAPLQVVASPGDGRREFKELEQTIGEILDREDDGKLRTPEKHVTFDIEESQGPTDVQYERMPLGEAISQGKILPKQCKVLVDDKEMP</sequence>
<keyword evidence="3" id="KW-1185">Reference proteome</keyword>
<feature type="region of interest" description="Disordered" evidence="1">
    <location>
        <begin position="492"/>
        <end position="520"/>
    </location>
</feature>
<feature type="compositionally biased region" description="Polar residues" evidence="1">
    <location>
        <begin position="562"/>
        <end position="581"/>
    </location>
</feature>
<feature type="compositionally biased region" description="Basic and acidic residues" evidence="1">
    <location>
        <begin position="792"/>
        <end position="827"/>
    </location>
</feature>
<dbReference type="AlphaFoldDB" id="A0ABD1DS93"/>
<comment type="caution">
    <text evidence="2">The sequence shown here is derived from an EMBL/GenBank/DDBJ whole genome shotgun (WGS) entry which is preliminary data.</text>
</comment>
<evidence type="ECO:0000313" key="3">
    <source>
        <dbReference type="Proteomes" id="UP001562425"/>
    </source>
</evidence>
<dbReference type="InterPro" id="IPR035915">
    <property type="entry name" value="Plakin_repeat_sf"/>
</dbReference>
<feature type="compositionally biased region" description="Basic and acidic residues" evidence="1">
    <location>
        <begin position="880"/>
        <end position="891"/>
    </location>
</feature>
<feature type="compositionally biased region" description="Basic and acidic residues" evidence="1">
    <location>
        <begin position="917"/>
        <end position="939"/>
    </location>
</feature>
<feature type="compositionally biased region" description="Basic and acidic residues" evidence="1">
    <location>
        <begin position="704"/>
        <end position="725"/>
    </location>
</feature>
<dbReference type="Gene3D" id="3.90.1290.10">
    <property type="entry name" value="Plakin repeat"/>
    <property type="match status" value="2"/>
</dbReference>
<feature type="compositionally biased region" description="Basic and acidic residues" evidence="1">
    <location>
        <begin position="846"/>
        <end position="855"/>
    </location>
</feature>
<reference evidence="2 3" key="1">
    <citation type="submission" date="2024-05" db="EMBL/GenBank/DDBJ databases">
        <title>Culex pipiens pipiens assembly and annotation.</title>
        <authorList>
            <person name="Alout H."/>
            <person name="Durand T."/>
        </authorList>
    </citation>
    <scope>NUCLEOTIDE SEQUENCE [LARGE SCALE GENOMIC DNA]</scope>
    <source>
        <strain evidence="2">HA-2024</strain>
        <tissue evidence="2">Whole body</tissue>
    </source>
</reference>
<protein>
    <submittedName>
        <fullName evidence="2">Uncharacterized protein</fullName>
    </submittedName>
</protein>
<organism evidence="2 3">
    <name type="scientific">Culex pipiens pipiens</name>
    <name type="common">Northern house mosquito</name>
    <dbReference type="NCBI Taxonomy" id="38569"/>
    <lineage>
        <taxon>Eukaryota</taxon>
        <taxon>Metazoa</taxon>
        <taxon>Ecdysozoa</taxon>
        <taxon>Arthropoda</taxon>
        <taxon>Hexapoda</taxon>
        <taxon>Insecta</taxon>
        <taxon>Pterygota</taxon>
        <taxon>Neoptera</taxon>
        <taxon>Endopterygota</taxon>
        <taxon>Diptera</taxon>
        <taxon>Nematocera</taxon>
        <taxon>Culicoidea</taxon>
        <taxon>Culicidae</taxon>
        <taxon>Culicinae</taxon>
        <taxon>Culicini</taxon>
        <taxon>Culex</taxon>
        <taxon>Culex</taxon>
    </lineage>
</organism>
<feature type="region of interest" description="Disordered" evidence="1">
    <location>
        <begin position="556"/>
        <end position="640"/>
    </location>
</feature>
<feature type="non-terminal residue" evidence="2">
    <location>
        <position position="1118"/>
    </location>
</feature>
<dbReference type="EMBL" id="JBEHCU010004100">
    <property type="protein sequence ID" value="KAL1401797.1"/>
    <property type="molecule type" value="Genomic_DNA"/>
</dbReference>
<feature type="compositionally biased region" description="Polar residues" evidence="1">
    <location>
        <begin position="627"/>
        <end position="639"/>
    </location>
</feature>
<dbReference type="InterPro" id="IPR001101">
    <property type="entry name" value="Plectin_repeat"/>
</dbReference>
<evidence type="ECO:0000256" key="1">
    <source>
        <dbReference type="SAM" id="MobiDB-lite"/>
    </source>
</evidence>
<name>A0ABD1DS93_CULPP</name>
<feature type="region of interest" description="Disordered" evidence="1">
    <location>
        <begin position="670"/>
        <end position="994"/>
    </location>
</feature>
<dbReference type="Pfam" id="PF00681">
    <property type="entry name" value="Plectin"/>
    <property type="match status" value="1"/>
</dbReference>
<dbReference type="SMART" id="SM00250">
    <property type="entry name" value="PLEC"/>
    <property type="match status" value="4"/>
</dbReference>